<keyword evidence="1" id="KW-0472">Membrane</keyword>
<sequence>MKGTISIFNHEFKESTNFFYFLFFFYYYKTVTSLCFLNHHNSPFILLSPLIQTPSKIVAGN</sequence>
<accession>A0A251VP80</accession>
<evidence type="ECO:0000313" key="3">
    <source>
        <dbReference type="Proteomes" id="UP000215914"/>
    </source>
</evidence>
<organism evidence="2 3">
    <name type="scientific">Helianthus annuus</name>
    <name type="common">Common sunflower</name>
    <dbReference type="NCBI Taxonomy" id="4232"/>
    <lineage>
        <taxon>Eukaryota</taxon>
        <taxon>Viridiplantae</taxon>
        <taxon>Streptophyta</taxon>
        <taxon>Embryophyta</taxon>
        <taxon>Tracheophyta</taxon>
        <taxon>Spermatophyta</taxon>
        <taxon>Magnoliopsida</taxon>
        <taxon>eudicotyledons</taxon>
        <taxon>Gunneridae</taxon>
        <taxon>Pentapetalae</taxon>
        <taxon>asterids</taxon>
        <taxon>campanulids</taxon>
        <taxon>Asterales</taxon>
        <taxon>Asteraceae</taxon>
        <taxon>Asteroideae</taxon>
        <taxon>Heliantheae alliance</taxon>
        <taxon>Heliantheae</taxon>
        <taxon>Helianthus</taxon>
    </lineage>
</organism>
<proteinExistence type="predicted"/>
<gene>
    <name evidence="2" type="ORF">HannXRQ_Chr01g0018171</name>
</gene>
<reference evidence="3" key="1">
    <citation type="journal article" date="2017" name="Nature">
        <title>The sunflower genome provides insights into oil metabolism, flowering and Asterid evolution.</title>
        <authorList>
            <person name="Badouin H."/>
            <person name="Gouzy J."/>
            <person name="Grassa C.J."/>
            <person name="Murat F."/>
            <person name="Staton S.E."/>
            <person name="Cottret L."/>
            <person name="Lelandais-Briere C."/>
            <person name="Owens G.L."/>
            <person name="Carrere S."/>
            <person name="Mayjonade B."/>
            <person name="Legrand L."/>
            <person name="Gill N."/>
            <person name="Kane N.C."/>
            <person name="Bowers J.E."/>
            <person name="Hubner S."/>
            <person name="Bellec A."/>
            <person name="Berard A."/>
            <person name="Berges H."/>
            <person name="Blanchet N."/>
            <person name="Boniface M.C."/>
            <person name="Brunel D."/>
            <person name="Catrice O."/>
            <person name="Chaidir N."/>
            <person name="Claudel C."/>
            <person name="Donnadieu C."/>
            <person name="Faraut T."/>
            <person name="Fievet G."/>
            <person name="Helmstetter N."/>
            <person name="King M."/>
            <person name="Knapp S.J."/>
            <person name="Lai Z."/>
            <person name="Le Paslier M.C."/>
            <person name="Lippi Y."/>
            <person name="Lorenzon L."/>
            <person name="Mandel J.R."/>
            <person name="Marage G."/>
            <person name="Marchand G."/>
            <person name="Marquand E."/>
            <person name="Bret-Mestries E."/>
            <person name="Morien E."/>
            <person name="Nambeesan S."/>
            <person name="Nguyen T."/>
            <person name="Pegot-Espagnet P."/>
            <person name="Pouilly N."/>
            <person name="Raftis F."/>
            <person name="Sallet E."/>
            <person name="Schiex T."/>
            <person name="Thomas J."/>
            <person name="Vandecasteele C."/>
            <person name="Vares D."/>
            <person name="Vear F."/>
            <person name="Vautrin S."/>
            <person name="Crespi M."/>
            <person name="Mangin B."/>
            <person name="Burke J.M."/>
            <person name="Salse J."/>
            <person name="Munos S."/>
            <person name="Vincourt P."/>
            <person name="Rieseberg L.H."/>
            <person name="Langlade N.B."/>
        </authorList>
    </citation>
    <scope>NUCLEOTIDE SEQUENCE [LARGE SCALE GENOMIC DNA]</scope>
    <source>
        <strain evidence="3">cv. SF193</strain>
    </source>
</reference>
<dbReference type="Proteomes" id="UP000215914">
    <property type="component" value="Chromosome 1"/>
</dbReference>
<dbReference type="InParanoid" id="A0A251VP80"/>
<keyword evidence="3" id="KW-1185">Reference proteome</keyword>
<evidence type="ECO:0000313" key="2">
    <source>
        <dbReference type="EMBL" id="OTG37378.1"/>
    </source>
</evidence>
<keyword evidence="1" id="KW-1133">Transmembrane helix</keyword>
<dbReference type="AlphaFoldDB" id="A0A251VP80"/>
<protein>
    <submittedName>
        <fullName evidence="2">Uncharacterized protein</fullName>
    </submittedName>
</protein>
<keyword evidence="1" id="KW-0812">Transmembrane</keyword>
<feature type="transmembrane region" description="Helical" evidence="1">
    <location>
        <begin position="18"/>
        <end position="37"/>
    </location>
</feature>
<evidence type="ECO:0000256" key="1">
    <source>
        <dbReference type="SAM" id="Phobius"/>
    </source>
</evidence>
<name>A0A251VP80_HELAN</name>
<dbReference type="EMBL" id="CM007890">
    <property type="protein sequence ID" value="OTG37378.1"/>
    <property type="molecule type" value="Genomic_DNA"/>
</dbReference>